<gene>
    <name evidence="1" type="ORF">E5329_13635</name>
</gene>
<sequence length="159" mass="18281">MKDGGNESKGGNNRLAGVQGKDCQDKKGYAAACLDKRPEGQESEEKRMDRLKAAEANYKSYTPINGVVEPDFLEYLKETFRKWQQYHKEGVTLGSREIAKLSNMVAGARLNSRFGFEKLAKRFTEEEGEEWFSLLIYKNREELEIDAEPLYCFASRIHR</sequence>
<name>A0AC61RUR1_9FIRM</name>
<dbReference type="EMBL" id="SRYA01000026">
    <property type="protein sequence ID" value="TGY95618.1"/>
    <property type="molecule type" value="Genomic_DNA"/>
</dbReference>
<protein>
    <submittedName>
        <fullName evidence="1">Uncharacterized protein</fullName>
    </submittedName>
</protein>
<evidence type="ECO:0000313" key="1">
    <source>
        <dbReference type="EMBL" id="TGY95618.1"/>
    </source>
</evidence>
<organism evidence="1 2">
    <name type="scientific">Petralouisia muris</name>
    <dbReference type="NCBI Taxonomy" id="3032872"/>
    <lineage>
        <taxon>Bacteria</taxon>
        <taxon>Bacillati</taxon>
        <taxon>Bacillota</taxon>
        <taxon>Clostridia</taxon>
        <taxon>Lachnospirales</taxon>
        <taxon>Lachnospiraceae</taxon>
        <taxon>Petralouisia</taxon>
    </lineage>
</organism>
<evidence type="ECO:0000313" key="2">
    <source>
        <dbReference type="Proteomes" id="UP000304953"/>
    </source>
</evidence>
<proteinExistence type="predicted"/>
<accession>A0AC61RUR1</accession>
<comment type="caution">
    <text evidence="1">The sequence shown here is derived from an EMBL/GenBank/DDBJ whole genome shotgun (WGS) entry which is preliminary data.</text>
</comment>
<dbReference type="Proteomes" id="UP000304953">
    <property type="component" value="Unassembled WGS sequence"/>
</dbReference>
<keyword evidence="2" id="KW-1185">Reference proteome</keyword>
<reference evidence="1" key="1">
    <citation type="submission" date="2019-04" db="EMBL/GenBank/DDBJ databases">
        <title>Microbes associate with the intestines of laboratory mice.</title>
        <authorList>
            <person name="Navarre W."/>
            <person name="Wong E."/>
            <person name="Huang K."/>
            <person name="Tropini C."/>
            <person name="Ng K."/>
            <person name="Yu B."/>
        </authorList>
    </citation>
    <scope>NUCLEOTIDE SEQUENCE</scope>
    <source>
        <strain evidence="1">NM01_1-7b</strain>
    </source>
</reference>